<evidence type="ECO:0000256" key="5">
    <source>
        <dbReference type="PROSITE-ProRule" id="PRU00042"/>
    </source>
</evidence>
<keyword evidence="2" id="KW-0677">Repeat</keyword>
<evidence type="ECO:0000256" key="2">
    <source>
        <dbReference type="ARBA" id="ARBA00022737"/>
    </source>
</evidence>
<feature type="domain" description="C2H2-type" evidence="7">
    <location>
        <begin position="252"/>
        <end position="270"/>
    </location>
</feature>
<evidence type="ECO:0000256" key="6">
    <source>
        <dbReference type="SAM" id="MobiDB-lite"/>
    </source>
</evidence>
<dbReference type="PANTHER" id="PTHR23235:SF120">
    <property type="entry name" value="KRUPPEL-LIKE FACTOR 15"/>
    <property type="match status" value="1"/>
</dbReference>
<dbReference type="GO" id="GO:0008270">
    <property type="term" value="F:zinc ion binding"/>
    <property type="evidence" value="ECO:0007669"/>
    <property type="project" value="UniProtKB-KW"/>
</dbReference>
<proteinExistence type="predicted"/>
<dbReference type="InterPro" id="IPR036236">
    <property type="entry name" value="Znf_C2H2_sf"/>
</dbReference>
<evidence type="ECO:0000256" key="4">
    <source>
        <dbReference type="ARBA" id="ARBA00022833"/>
    </source>
</evidence>
<dbReference type="Proteomes" id="UP001168990">
    <property type="component" value="Unassembled WGS sequence"/>
</dbReference>
<gene>
    <name evidence="8" type="ORF">PV328_001791</name>
</gene>
<organism evidence="8 9">
    <name type="scientific">Microctonus aethiopoides</name>
    <dbReference type="NCBI Taxonomy" id="144406"/>
    <lineage>
        <taxon>Eukaryota</taxon>
        <taxon>Metazoa</taxon>
        <taxon>Ecdysozoa</taxon>
        <taxon>Arthropoda</taxon>
        <taxon>Hexapoda</taxon>
        <taxon>Insecta</taxon>
        <taxon>Pterygota</taxon>
        <taxon>Neoptera</taxon>
        <taxon>Endopterygota</taxon>
        <taxon>Hymenoptera</taxon>
        <taxon>Apocrita</taxon>
        <taxon>Ichneumonoidea</taxon>
        <taxon>Braconidae</taxon>
        <taxon>Euphorinae</taxon>
        <taxon>Microctonus</taxon>
    </lineage>
</organism>
<evidence type="ECO:0000313" key="8">
    <source>
        <dbReference type="EMBL" id="KAK0177777.1"/>
    </source>
</evidence>
<protein>
    <recommendedName>
        <fullName evidence="7">C2H2-type domain-containing protein</fullName>
    </recommendedName>
</protein>
<evidence type="ECO:0000256" key="3">
    <source>
        <dbReference type="ARBA" id="ARBA00022771"/>
    </source>
</evidence>
<keyword evidence="9" id="KW-1185">Reference proteome</keyword>
<evidence type="ECO:0000259" key="7">
    <source>
        <dbReference type="PROSITE" id="PS50157"/>
    </source>
</evidence>
<reference evidence="8" key="1">
    <citation type="journal article" date="2023" name="bioRxiv">
        <title>Scaffold-level genome assemblies of two parasitoid biocontrol wasps reveal the parthenogenesis mechanism and an associated novel virus.</title>
        <authorList>
            <person name="Inwood S."/>
            <person name="Skelly J."/>
            <person name="Guhlin J."/>
            <person name="Harrop T."/>
            <person name="Goldson S."/>
            <person name="Dearden P."/>
        </authorList>
    </citation>
    <scope>NUCLEOTIDE SEQUENCE</scope>
    <source>
        <strain evidence="8">Irish</strain>
        <tissue evidence="8">Whole body</tissue>
    </source>
</reference>
<dbReference type="SUPFAM" id="SSF57667">
    <property type="entry name" value="beta-beta-alpha zinc fingers"/>
    <property type="match status" value="1"/>
</dbReference>
<accession>A0AA39KXY9</accession>
<keyword evidence="1" id="KW-0479">Metal-binding</keyword>
<feature type="region of interest" description="Disordered" evidence="6">
    <location>
        <begin position="38"/>
        <end position="60"/>
    </location>
</feature>
<name>A0AA39KXY9_9HYME</name>
<evidence type="ECO:0000256" key="1">
    <source>
        <dbReference type="ARBA" id="ARBA00022723"/>
    </source>
</evidence>
<dbReference type="EMBL" id="JAQQBS010000001">
    <property type="protein sequence ID" value="KAK0177777.1"/>
    <property type="molecule type" value="Genomic_DNA"/>
</dbReference>
<feature type="domain" description="C2H2-type" evidence="7">
    <location>
        <begin position="195"/>
        <end position="222"/>
    </location>
</feature>
<sequence>MTPSVMVMINSTNQKNDLIVEGNSLEVVLRSDHEWSSWCSSSVSSSSSSSTALTKKRNKIKDNVAKKNDVSRNYSGLSIMTRYHFSKNNNNNDDKTMTTDLGLCLINNMNGHDNYIGSMIPACNNQEFIEINEKSNKTSSELQSKWNECHRNNIINNINNDINNTRNNEPCSSADGKNSQIDENRQNWKKHKALHYCPYCHKSFDRPWVLKGHLRLHTGERPFECPVCHKSFADRSNLRAHQRTRNHHEWEWRCEVCFKAFSQRRYLERHCPEACRKYRLSQKRE</sequence>
<evidence type="ECO:0000313" key="9">
    <source>
        <dbReference type="Proteomes" id="UP001168990"/>
    </source>
</evidence>
<dbReference type="Gene3D" id="3.30.160.60">
    <property type="entry name" value="Classic Zinc Finger"/>
    <property type="match status" value="2"/>
</dbReference>
<feature type="compositionally biased region" description="Polar residues" evidence="6">
    <location>
        <begin position="169"/>
        <end position="179"/>
    </location>
</feature>
<dbReference type="AlphaFoldDB" id="A0AA39KXY9"/>
<dbReference type="SMART" id="SM00355">
    <property type="entry name" value="ZnF_C2H2"/>
    <property type="match status" value="3"/>
</dbReference>
<dbReference type="GO" id="GO:0000981">
    <property type="term" value="F:DNA-binding transcription factor activity, RNA polymerase II-specific"/>
    <property type="evidence" value="ECO:0007669"/>
    <property type="project" value="TreeGrafter"/>
</dbReference>
<keyword evidence="4" id="KW-0862">Zinc</keyword>
<reference evidence="8" key="2">
    <citation type="submission" date="2023-03" db="EMBL/GenBank/DDBJ databases">
        <authorList>
            <person name="Inwood S.N."/>
            <person name="Skelly J.G."/>
            <person name="Guhlin J."/>
            <person name="Harrop T.W.R."/>
            <person name="Goldson S.G."/>
            <person name="Dearden P.K."/>
        </authorList>
    </citation>
    <scope>NUCLEOTIDE SEQUENCE</scope>
    <source>
        <strain evidence="8">Irish</strain>
        <tissue evidence="8">Whole body</tissue>
    </source>
</reference>
<dbReference type="GO" id="GO:0000978">
    <property type="term" value="F:RNA polymerase II cis-regulatory region sequence-specific DNA binding"/>
    <property type="evidence" value="ECO:0007669"/>
    <property type="project" value="TreeGrafter"/>
</dbReference>
<keyword evidence="3 5" id="KW-0863">Zinc-finger</keyword>
<dbReference type="Pfam" id="PF00096">
    <property type="entry name" value="zf-C2H2"/>
    <property type="match status" value="2"/>
</dbReference>
<comment type="caution">
    <text evidence="8">The sequence shown here is derived from an EMBL/GenBank/DDBJ whole genome shotgun (WGS) entry which is preliminary data.</text>
</comment>
<dbReference type="PANTHER" id="PTHR23235">
    <property type="entry name" value="KRUEPPEL-LIKE TRANSCRIPTION FACTOR"/>
    <property type="match status" value="1"/>
</dbReference>
<dbReference type="InterPro" id="IPR013087">
    <property type="entry name" value="Znf_C2H2_type"/>
</dbReference>
<feature type="compositionally biased region" description="Low complexity" evidence="6">
    <location>
        <begin position="38"/>
        <end position="50"/>
    </location>
</feature>
<dbReference type="FunFam" id="3.30.160.60:FF:000538">
    <property type="entry name" value="zinc finger protein 853"/>
    <property type="match status" value="1"/>
</dbReference>
<dbReference type="PROSITE" id="PS50157">
    <property type="entry name" value="ZINC_FINGER_C2H2_2"/>
    <property type="match status" value="3"/>
</dbReference>
<feature type="domain" description="C2H2-type" evidence="7">
    <location>
        <begin position="223"/>
        <end position="247"/>
    </location>
</feature>
<dbReference type="PROSITE" id="PS00028">
    <property type="entry name" value="ZINC_FINGER_C2H2_1"/>
    <property type="match status" value="2"/>
</dbReference>
<feature type="region of interest" description="Disordered" evidence="6">
    <location>
        <begin position="161"/>
        <end position="180"/>
    </location>
</feature>